<keyword evidence="3" id="KW-1185">Reference proteome</keyword>
<dbReference type="AlphaFoldDB" id="A0A1H4DEW1"/>
<accession>A0A1H4DEW1</accession>
<keyword evidence="1" id="KW-0472">Membrane</keyword>
<gene>
    <name evidence="2" type="ORF">SAMN04515656_12327</name>
</gene>
<proteinExistence type="predicted"/>
<evidence type="ECO:0000256" key="1">
    <source>
        <dbReference type="SAM" id="Phobius"/>
    </source>
</evidence>
<dbReference type="Proteomes" id="UP000199394">
    <property type="component" value="Unassembled WGS sequence"/>
</dbReference>
<reference evidence="2 3" key="1">
    <citation type="submission" date="2016-10" db="EMBL/GenBank/DDBJ databases">
        <authorList>
            <person name="de Groot N.N."/>
        </authorList>
    </citation>
    <scope>NUCLEOTIDE SEQUENCE [LARGE SCALE GENOMIC DNA]</scope>
    <source>
        <strain evidence="2 3">SR12</strain>
    </source>
</reference>
<protein>
    <submittedName>
        <fullName evidence="2">Uncharacterized protein</fullName>
    </submittedName>
</protein>
<feature type="transmembrane region" description="Helical" evidence="1">
    <location>
        <begin position="32"/>
        <end position="49"/>
    </location>
</feature>
<keyword evidence="1" id="KW-1133">Transmembrane helix</keyword>
<name>A0A1H4DEW1_9FIRM</name>
<keyword evidence="1" id="KW-0812">Transmembrane</keyword>
<evidence type="ECO:0000313" key="2">
    <source>
        <dbReference type="EMBL" id="SEA71264.1"/>
    </source>
</evidence>
<organism evidence="2 3">
    <name type="scientific">Eubacterium aggregans</name>
    <dbReference type="NCBI Taxonomy" id="81409"/>
    <lineage>
        <taxon>Bacteria</taxon>
        <taxon>Bacillati</taxon>
        <taxon>Bacillota</taxon>
        <taxon>Clostridia</taxon>
        <taxon>Eubacteriales</taxon>
        <taxon>Eubacteriaceae</taxon>
        <taxon>Eubacterium</taxon>
    </lineage>
</organism>
<sequence length="56" mass="6553">MKEKNYDLLYLLLLIPIIGTFVIRIIGYPATLFYDLPITISVCAILYFLKEIMKKL</sequence>
<evidence type="ECO:0000313" key="3">
    <source>
        <dbReference type="Proteomes" id="UP000199394"/>
    </source>
</evidence>
<dbReference type="EMBL" id="FNRK01000023">
    <property type="protein sequence ID" value="SEA71264.1"/>
    <property type="molecule type" value="Genomic_DNA"/>
</dbReference>
<feature type="transmembrane region" description="Helical" evidence="1">
    <location>
        <begin position="7"/>
        <end position="26"/>
    </location>
</feature>